<dbReference type="Gene3D" id="1.10.287.950">
    <property type="entry name" value="Methyl-accepting chemotaxis protein"/>
    <property type="match status" value="1"/>
</dbReference>
<evidence type="ECO:0000259" key="3">
    <source>
        <dbReference type="PROSITE" id="PS50111"/>
    </source>
</evidence>
<accession>A0ABS1JBG7</accession>
<dbReference type="PANTHER" id="PTHR32089:SF112">
    <property type="entry name" value="LYSOZYME-LIKE PROTEIN-RELATED"/>
    <property type="match status" value="1"/>
</dbReference>
<evidence type="ECO:0000313" key="5">
    <source>
        <dbReference type="Proteomes" id="UP000602284"/>
    </source>
</evidence>
<name>A0ABS1JBG7_9BACL</name>
<evidence type="ECO:0000256" key="1">
    <source>
        <dbReference type="ARBA" id="ARBA00023224"/>
    </source>
</evidence>
<keyword evidence="5" id="KW-1185">Reference proteome</keyword>
<comment type="caution">
    <text evidence="4">The sequence shown here is derived from an EMBL/GenBank/DDBJ whole genome shotgun (WGS) entry which is preliminary data.</text>
</comment>
<sequence length="263" mass="28345">MSLFHDSLPEDACLIVADTETVLGYLPGRQIDLKIVVGTPIHRFEGSVTYKALRSGQKLREERGPETFGISYVSTAIPIFDDGAVVGVFSTVVSNEKSDTLRRSATELTASLQTVTASANQMTISTQDVATQLGDVSDLSKHLAQQIQSVYQILSFVTEISDQSHLLGLNAAIEAARAGDSGRGFAVVADEIRKMAERSKGAVHGIQELLDTIQSSIVQINGTIQQLATYTEEQSASMEELQTSFEQIGHTADGLVEAVEELK</sequence>
<dbReference type="InterPro" id="IPR004089">
    <property type="entry name" value="MCPsignal_dom"/>
</dbReference>
<proteinExistence type="predicted"/>
<dbReference type="EMBL" id="JAEQNB010000004">
    <property type="protein sequence ID" value="MBL0387627.1"/>
    <property type="molecule type" value="Genomic_DNA"/>
</dbReference>
<reference evidence="4 5" key="1">
    <citation type="submission" date="2021-01" db="EMBL/GenBank/DDBJ databases">
        <title>Tumebacillus sp. strain ITR2 16S ribosomal RNA gene Genome sequencing and assembly.</title>
        <authorList>
            <person name="Kang M."/>
        </authorList>
    </citation>
    <scope>NUCLEOTIDE SEQUENCE [LARGE SCALE GENOMIC DNA]</scope>
    <source>
        <strain evidence="4 5">ITR2</strain>
    </source>
</reference>
<gene>
    <name evidence="4" type="ORF">JJB07_13385</name>
</gene>
<keyword evidence="1 2" id="KW-0807">Transducer</keyword>
<dbReference type="RefSeq" id="WP_201635818.1">
    <property type="nucleotide sequence ID" value="NZ_JAEQNB010000004.1"/>
</dbReference>
<dbReference type="SUPFAM" id="SSF58104">
    <property type="entry name" value="Methyl-accepting chemotaxis protein (MCP) signaling domain"/>
    <property type="match status" value="1"/>
</dbReference>
<dbReference type="PROSITE" id="PS50111">
    <property type="entry name" value="CHEMOTAXIS_TRANSDUC_2"/>
    <property type="match status" value="1"/>
</dbReference>
<dbReference type="Proteomes" id="UP000602284">
    <property type="component" value="Unassembled WGS sequence"/>
</dbReference>
<organism evidence="4 5">
    <name type="scientific">Tumebacillus amylolyticus</name>
    <dbReference type="NCBI Taxonomy" id="2801339"/>
    <lineage>
        <taxon>Bacteria</taxon>
        <taxon>Bacillati</taxon>
        <taxon>Bacillota</taxon>
        <taxon>Bacilli</taxon>
        <taxon>Bacillales</taxon>
        <taxon>Alicyclobacillaceae</taxon>
        <taxon>Tumebacillus</taxon>
    </lineage>
</organism>
<protein>
    <submittedName>
        <fullName evidence="4">Chemotaxis protein</fullName>
    </submittedName>
</protein>
<dbReference type="Pfam" id="PF00015">
    <property type="entry name" value="MCPsignal"/>
    <property type="match status" value="1"/>
</dbReference>
<feature type="domain" description="Methyl-accepting transducer" evidence="3">
    <location>
        <begin position="99"/>
        <end position="263"/>
    </location>
</feature>
<dbReference type="SMART" id="SM00283">
    <property type="entry name" value="MA"/>
    <property type="match status" value="1"/>
</dbReference>
<dbReference type="PANTHER" id="PTHR32089">
    <property type="entry name" value="METHYL-ACCEPTING CHEMOTAXIS PROTEIN MCPB"/>
    <property type="match status" value="1"/>
</dbReference>
<evidence type="ECO:0000313" key="4">
    <source>
        <dbReference type="EMBL" id="MBL0387627.1"/>
    </source>
</evidence>
<evidence type="ECO:0000256" key="2">
    <source>
        <dbReference type="PROSITE-ProRule" id="PRU00284"/>
    </source>
</evidence>